<evidence type="ECO:0000313" key="4">
    <source>
        <dbReference type="EMBL" id="MEV8158208.1"/>
    </source>
</evidence>
<feature type="compositionally biased region" description="Polar residues" evidence="1">
    <location>
        <begin position="273"/>
        <end position="284"/>
    </location>
</feature>
<dbReference type="Pfam" id="PF11181">
    <property type="entry name" value="YflT"/>
    <property type="match status" value="1"/>
</dbReference>
<feature type="compositionally biased region" description="Gly residues" evidence="1">
    <location>
        <begin position="177"/>
        <end position="207"/>
    </location>
</feature>
<organism evidence="4 5">
    <name type="scientific">Kocuria salsicia</name>
    <dbReference type="NCBI Taxonomy" id="664639"/>
    <lineage>
        <taxon>Bacteria</taxon>
        <taxon>Bacillati</taxon>
        <taxon>Actinomycetota</taxon>
        <taxon>Actinomycetes</taxon>
        <taxon>Micrococcales</taxon>
        <taxon>Micrococcaceae</taxon>
        <taxon>Kocuria</taxon>
    </lineage>
</organism>
<dbReference type="InterPro" id="IPR025889">
    <property type="entry name" value="GSP17M-like_dom"/>
</dbReference>
<feature type="compositionally biased region" description="Polar residues" evidence="1">
    <location>
        <begin position="243"/>
        <end position="256"/>
    </location>
</feature>
<feature type="transmembrane region" description="Helical" evidence="2">
    <location>
        <begin position="99"/>
        <end position="122"/>
    </location>
</feature>
<feature type="compositionally biased region" description="Low complexity" evidence="1">
    <location>
        <begin position="163"/>
        <end position="176"/>
    </location>
</feature>
<feature type="transmembrane region" description="Helical" evidence="2">
    <location>
        <begin position="75"/>
        <end position="93"/>
    </location>
</feature>
<comment type="caution">
    <text evidence="4">The sequence shown here is derived from an EMBL/GenBank/DDBJ whole genome shotgun (WGS) entry which is preliminary data.</text>
</comment>
<gene>
    <name evidence="4" type="ORF">AB0O96_08380</name>
</gene>
<accession>A0ABV3KCY6</accession>
<evidence type="ECO:0000313" key="5">
    <source>
        <dbReference type="Proteomes" id="UP001553031"/>
    </source>
</evidence>
<reference evidence="4 5" key="1">
    <citation type="submission" date="2024-06" db="EMBL/GenBank/DDBJ databases">
        <title>The Natural Products Discovery Center: Release of the First 8490 Sequenced Strains for Exploring Actinobacteria Biosynthetic Diversity.</title>
        <authorList>
            <person name="Kalkreuter E."/>
            <person name="Kautsar S.A."/>
            <person name="Yang D."/>
            <person name="Bader C.D."/>
            <person name="Teijaro C.N."/>
            <person name="Fluegel L."/>
            <person name="Davis C.M."/>
            <person name="Simpson J.R."/>
            <person name="Lauterbach L."/>
            <person name="Steele A.D."/>
            <person name="Gui C."/>
            <person name="Meng S."/>
            <person name="Li G."/>
            <person name="Viehrig K."/>
            <person name="Ye F."/>
            <person name="Su P."/>
            <person name="Kiefer A.F."/>
            <person name="Nichols A."/>
            <person name="Cepeda A.J."/>
            <person name="Yan W."/>
            <person name="Fan B."/>
            <person name="Jiang Y."/>
            <person name="Adhikari A."/>
            <person name="Zheng C.-J."/>
            <person name="Schuster L."/>
            <person name="Cowan T.M."/>
            <person name="Smanski M.J."/>
            <person name="Chevrette M.G."/>
            <person name="De Carvalho L.P.S."/>
            <person name="Shen B."/>
        </authorList>
    </citation>
    <scope>NUCLEOTIDE SEQUENCE [LARGE SCALE GENOMIC DNA]</scope>
    <source>
        <strain evidence="4 5">NPDC079179</strain>
    </source>
</reference>
<feature type="region of interest" description="Disordered" evidence="1">
    <location>
        <begin position="161"/>
        <end position="360"/>
    </location>
</feature>
<feature type="domain" description="General stress protein 17M-like" evidence="3">
    <location>
        <begin position="21"/>
        <end position="101"/>
    </location>
</feature>
<keyword evidence="2" id="KW-0472">Membrane</keyword>
<feature type="compositionally biased region" description="Low complexity" evidence="1">
    <location>
        <begin position="218"/>
        <end position="233"/>
    </location>
</feature>
<keyword evidence="2" id="KW-1133">Transmembrane helix</keyword>
<feature type="compositionally biased region" description="Basic and acidic residues" evidence="1">
    <location>
        <begin position="339"/>
        <end position="360"/>
    </location>
</feature>
<dbReference type="EMBL" id="JBFBLL010000004">
    <property type="protein sequence ID" value="MEV8158208.1"/>
    <property type="molecule type" value="Genomic_DNA"/>
</dbReference>
<dbReference type="Proteomes" id="UP001553031">
    <property type="component" value="Unassembled WGS sequence"/>
</dbReference>
<evidence type="ECO:0000256" key="1">
    <source>
        <dbReference type="SAM" id="MobiDB-lite"/>
    </source>
</evidence>
<evidence type="ECO:0000256" key="2">
    <source>
        <dbReference type="SAM" id="Phobius"/>
    </source>
</evidence>
<sequence>MSNSSRGPAQLSIAPEMPRGEVVGRYRTYAQAQKAVDHMADENFPVAMVSIIGSDLKSVEQVTGRLSYPRVALQGALNGVVFGAFFGLLMSLLGGANMAASLGLTMVLGGAFWMLMATITYAMSRGKRDFTSTSRIVAGSYEVLAAPEVAGQARQVLSAMERGQAAGQNGQGQPPAGFGGQAPQGGQWGGPHQGGPRNGGFQGGPGQGAPQQRPPYGGPAQNGQYGNNGQGAPSQPYSPEPYNPQSQDPRTQSSSAGGTGYAGDAARPDGSTAAGQSAQESANRSAKFPDLPDGRPQYGIRIDPEANGTPTTPAAHTRSDQSEPAQAQPEHTAPWNRPSGDDAAQRTDETERLPQDRRDS</sequence>
<keyword evidence="2" id="KW-0812">Transmembrane</keyword>
<protein>
    <submittedName>
        <fullName evidence="4">General stress protein</fullName>
    </submittedName>
</protein>
<keyword evidence="5" id="KW-1185">Reference proteome</keyword>
<dbReference type="RefSeq" id="WP_363784822.1">
    <property type="nucleotide sequence ID" value="NZ_JBFBLL010000004.1"/>
</dbReference>
<evidence type="ECO:0000259" key="3">
    <source>
        <dbReference type="Pfam" id="PF11181"/>
    </source>
</evidence>
<name>A0ABV3KCY6_9MICC</name>
<proteinExistence type="predicted"/>